<keyword evidence="1" id="KW-1003">Cell membrane</keyword>
<keyword evidence="1" id="KW-0472">Membrane</keyword>
<dbReference type="PANTHER" id="PTHR33383:SF1">
    <property type="entry name" value="MEMBRANE PROTEIN INSERTION EFFICIENCY FACTOR-RELATED"/>
    <property type="match status" value="1"/>
</dbReference>
<comment type="function">
    <text evidence="1">Could be involved in insertion of integral membrane proteins into the membrane.</text>
</comment>
<dbReference type="NCBIfam" id="TIGR00278">
    <property type="entry name" value="membrane protein insertion efficiency factor YidD"/>
    <property type="match status" value="1"/>
</dbReference>
<accession>A0A7V5NWR8</accession>
<dbReference type="InterPro" id="IPR002696">
    <property type="entry name" value="Membr_insert_effic_factor_YidD"/>
</dbReference>
<dbReference type="GO" id="GO:0005886">
    <property type="term" value="C:plasma membrane"/>
    <property type="evidence" value="ECO:0007669"/>
    <property type="project" value="UniProtKB-SubCell"/>
</dbReference>
<proteinExistence type="inferred from homology"/>
<organism evidence="3">
    <name type="scientific">Hellea balneolensis</name>
    <dbReference type="NCBI Taxonomy" id="287478"/>
    <lineage>
        <taxon>Bacteria</taxon>
        <taxon>Pseudomonadati</taxon>
        <taxon>Pseudomonadota</taxon>
        <taxon>Alphaproteobacteria</taxon>
        <taxon>Maricaulales</taxon>
        <taxon>Robiginitomaculaceae</taxon>
        <taxon>Hellea</taxon>
    </lineage>
</organism>
<protein>
    <recommendedName>
        <fullName evidence="1">Putative membrane protein insertion efficiency factor</fullName>
    </recommendedName>
</protein>
<dbReference type="SMART" id="SM01234">
    <property type="entry name" value="Haemolytic"/>
    <property type="match status" value="1"/>
</dbReference>
<dbReference type="HAMAP" id="MF_00386">
    <property type="entry name" value="UPF0161_YidD"/>
    <property type="match status" value="1"/>
</dbReference>
<evidence type="ECO:0000256" key="1">
    <source>
        <dbReference type="HAMAP-Rule" id="MF_00386"/>
    </source>
</evidence>
<feature type="region of interest" description="Disordered" evidence="2">
    <location>
        <begin position="106"/>
        <end position="127"/>
    </location>
</feature>
<comment type="caution">
    <text evidence="3">The sequence shown here is derived from an EMBL/GenBank/DDBJ whole genome shotgun (WGS) entry which is preliminary data.</text>
</comment>
<dbReference type="Pfam" id="PF01809">
    <property type="entry name" value="YidD"/>
    <property type="match status" value="1"/>
</dbReference>
<dbReference type="PANTHER" id="PTHR33383">
    <property type="entry name" value="MEMBRANE PROTEIN INSERTION EFFICIENCY FACTOR-RELATED"/>
    <property type="match status" value="1"/>
</dbReference>
<name>A0A7V5NWR8_9PROT</name>
<gene>
    <name evidence="3" type="primary">yidD</name>
    <name evidence="3" type="ORF">ENK01_01075</name>
</gene>
<feature type="compositionally biased region" description="Basic and acidic residues" evidence="2">
    <location>
        <begin position="112"/>
        <end position="127"/>
    </location>
</feature>
<sequence>MKNPLVTIAIGLLKIYKVTLSPVLFALGVRCRHHPGCANYSIEAFRRFGLWRGFWLTLSRLSRCHPWGSSGLDPVPKSIHKQAFWAPWRYGDWAWTERGVAPDCGQQNCGHQHTEQERDKNADNHFS</sequence>
<comment type="similarity">
    <text evidence="1">Belongs to the UPF0161 family.</text>
</comment>
<dbReference type="EMBL" id="DROP01000073">
    <property type="protein sequence ID" value="HHI88518.1"/>
    <property type="molecule type" value="Genomic_DNA"/>
</dbReference>
<evidence type="ECO:0000256" key="2">
    <source>
        <dbReference type="SAM" id="MobiDB-lite"/>
    </source>
</evidence>
<dbReference type="AlphaFoldDB" id="A0A7V5NWR8"/>
<dbReference type="Proteomes" id="UP000885806">
    <property type="component" value="Unassembled WGS sequence"/>
</dbReference>
<comment type="subcellular location">
    <subcellularLocation>
        <location evidence="1">Cell membrane</location>
        <topology evidence="1">Peripheral membrane protein</topology>
        <orientation evidence="1">Cytoplasmic side</orientation>
    </subcellularLocation>
</comment>
<evidence type="ECO:0000313" key="3">
    <source>
        <dbReference type="EMBL" id="HHI88518.1"/>
    </source>
</evidence>
<reference evidence="3" key="1">
    <citation type="journal article" date="2020" name="mSystems">
        <title>Genome- and Community-Level Interaction Insights into Carbon Utilization and Element Cycling Functions of Hydrothermarchaeota in Hydrothermal Sediment.</title>
        <authorList>
            <person name="Zhou Z."/>
            <person name="Liu Y."/>
            <person name="Xu W."/>
            <person name="Pan J."/>
            <person name="Luo Z.H."/>
            <person name="Li M."/>
        </authorList>
    </citation>
    <scope>NUCLEOTIDE SEQUENCE [LARGE SCALE GENOMIC DNA]</scope>
    <source>
        <strain evidence="3">HyVt-538</strain>
    </source>
</reference>